<keyword evidence="7 10" id="KW-0503">Monooxygenase</keyword>
<evidence type="ECO:0000256" key="2">
    <source>
        <dbReference type="ARBA" id="ARBA00004586"/>
    </source>
</evidence>
<organism evidence="11 12">
    <name type="scientific">Nephila pilipes</name>
    <name type="common">Giant wood spider</name>
    <name type="synonym">Nephila maculata</name>
    <dbReference type="NCBI Taxonomy" id="299642"/>
    <lineage>
        <taxon>Eukaryota</taxon>
        <taxon>Metazoa</taxon>
        <taxon>Ecdysozoa</taxon>
        <taxon>Arthropoda</taxon>
        <taxon>Chelicerata</taxon>
        <taxon>Arachnida</taxon>
        <taxon>Araneae</taxon>
        <taxon>Araneomorphae</taxon>
        <taxon>Entelegynae</taxon>
        <taxon>Araneoidea</taxon>
        <taxon>Nephilidae</taxon>
        <taxon>Nephila</taxon>
    </lineage>
</organism>
<dbReference type="AlphaFoldDB" id="A0A8X6NEW0"/>
<dbReference type="Gene3D" id="1.10.630.10">
    <property type="entry name" value="Cytochrome P450"/>
    <property type="match status" value="1"/>
</dbReference>
<evidence type="ECO:0000313" key="11">
    <source>
        <dbReference type="EMBL" id="GFT11123.1"/>
    </source>
</evidence>
<dbReference type="PANTHER" id="PTHR24291">
    <property type="entry name" value="CYTOCHROME P450 FAMILY 4"/>
    <property type="match status" value="1"/>
</dbReference>
<comment type="cofactor">
    <cofactor evidence="1 9">
        <name>heme</name>
        <dbReference type="ChEBI" id="CHEBI:30413"/>
    </cofactor>
</comment>
<comment type="similarity">
    <text evidence="3 10">Belongs to the cytochrome P450 family.</text>
</comment>
<keyword evidence="12" id="KW-1185">Reference proteome</keyword>
<keyword evidence="8" id="KW-0472">Membrane</keyword>
<keyword evidence="6 9" id="KW-0408">Iron</keyword>
<dbReference type="PRINTS" id="PR00385">
    <property type="entry name" value="P450"/>
</dbReference>
<dbReference type="InterPro" id="IPR002401">
    <property type="entry name" value="Cyt_P450_E_grp-I"/>
</dbReference>
<accession>A0A8X6NEW0</accession>
<dbReference type="PANTHER" id="PTHR24291:SF189">
    <property type="entry name" value="CYTOCHROME P450 4C3-RELATED"/>
    <property type="match status" value="1"/>
</dbReference>
<reference evidence="11" key="1">
    <citation type="submission" date="2020-08" db="EMBL/GenBank/DDBJ databases">
        <title>Multicomponent nature underlies the extraordinary mechanical properties of spider dragline silk.</title>
        <authorList>
            <person name="Kono N."/>
            <person name="Nakamura H."/>
            <person name="Mori M."/>
            <person name="Yoshida Y."/>
            <person name="Ohtoshi R."/>
            <person name="Malay A.D."/>
            <person name="Moran D.A.P."/>
            <person name="Tomita M."/>
            <person name="Numata K."/>
            <person name="Arakawa K."/>
        </authorList>
    </citation>
    <scope>NUCLEOTIDE SEQUENCE</scope>
</reference>
<evidence type="ECO:0000256" key="9">
    <source>
        <dbReference type="PIRSR" id="PIRSR602401-1"/>
    </source>
</evidence>
<evidence type="ECO:0000256" key="8">
    <source>
        <dbReference type="ARBA" id="ARBA00023136"/>
    </source>
</evidence>
<evidence type="ECO:0000256" key="4">
    <source>
        <dbReference type="ARBA" id="ARBA00022617"/>
    </source>
</evidence>
<dbReference type="EMBL" id="BMAW01057434">
    <property type="protein sequence ID" value="GFT11123.1"/>
    <property type="molecule type" value="Genomic_DNA"/>
</dbReference>
<comment type="caution">
    <text evidence="11">The sequence shown here is derived from an EMBL/GenBank/DDBJ whole genome shotgun (WGS) entry which is preliminary data.</text>
</comment>
<dbReference type="GO" id="GO:0020037">
    <property type="term" value="F:heme binding"/>
    <property type="evidence" value="ECO:0007669"/>
    <property type="project" value="InterPro"/>
</dbReference>
<dbReference type="PROSITE" id="PS00086">
    <property type="entry name" value="CYTOCHROME_P450"/>
    <property type="match status" value="1"/>
</dbReference>
<dbReference type="SUPFAM" id="SSF48264">
    <property type="entry name" value="Cytochrome P450"/>
    <property type="match status" value="1"/>
</dbReference>
<dbReference type="Pfam" id="PF00067">
    <property type="entry name" value="p450"/>
    <property type="match status" value="1"/>
</dbReference>
<sequence>LEDIFLSRVYKFWLWSDFIFKFTSEYREGMQYIRLLQDLANSVFEEKKILYLDKSKTNLKGKRKAMIDVLLQLHLETKELSKDDVMDELMTFLFAGLERTAAALMWAFFMIGLHPEVQQKIQEELDNVFGEDRERYATEDDLNDLTYLSCVLKLECYADVIRSGHTIPKGASCFILSYFLNRDESVYPDPEIFDPDRFLPENAAKLPDCAVVPFGAGQRNCIGLMFATMELKTILSSILRNYNIKSLDSSRCTSFSYVLLSKL</sequence>
<evidence type="ECO:0000256" key="3">
    <source>
        <dbReference type="ARBA" id="ARBA00010617"/>
    </source>
</evidence>
<evidence type="ECO:0000256" key="6">
    <source>
        <dbReference type="ARBA" id="ARBA00023004"/>
    </source>
</evidence>
<proteinExistence type="inferred from homology"/>
<keyword evidence="5" id="KW-0256">Endoplasmic reticulum</keyword>
<feature type="non-terminal residue" evidence="11">
    <location>
        <position position="1"/>
    </location>
</feature>
<keyword evidence="4 9" id="KW-0349">Heme</keyword>
<dbReference type="Proteomes" id="UP000887013">
    <property type="component" value="Unassembled WGS sequence"/>
</dbReference>
<dbReference type="InterPro" id="IPR017972">
    <property type="entry name" value="Cyt_P450_CS"/>
</dbReference>
<evidence type="ECO:0000256" key="7">
    <source>
        <dbReference type="ARBA" id="ARBA00023033"/>
    </source>
</evidence>
<dbReference type="InterPro" id="IPR050196">
    <property type="entry name" value="Cytochrome_P450_Monoox"/>
</dbReference>
<evidence type="ECO:0000313" key="12">
    <source>
        <dbReference type="Proteomes" id="UP000887013"/>
    </source>
</evidence>
<keyword evidence="9 10" id="KW-0479">Metal-binding</keyword>
<dbReference type="InterPro" id="IPR001128">
    <property type="entry name" value="Cyt_P450"/>
</dbReference>
<dbReference type="GO" id="GO:0016705">
    <property type="term" value="F:oxidoreductase activity, acting on paired donors, with incorporation or reduction of molecular oxygen"/>
    <property type="evidence" value="ECO:0007669"/>
    <property type="project" value="InterPro"/>
</dbReference>
<dbReference type="OrthoDB" id="2023at2759"/>
<name>A0A8X6NEW0_NEPPI</name>
<dbReference type="PRINTS" id="PR00463">
    <property type="entry name" value="EP450I"/>
</dbReference>
<dbReference type="GO" id="GO:0005789">
    <property type="term" value="C:endoplasmic reticulum membrane"/>
    <property type="evidence" value="ECO:0007669"/>
    <property type="project" value="UniProtKB-SubCell"/>
</dbReference>
<keyword evidence="10" id="KW-0560">Oxidoreductase</keyword>
<evidence type="ECO:0000256" key="1">
    <source>
        <dbReference type="ARBA" id="ARBA00001971"/>
    </source>
</evidence>
<dbReference type="GO" id="GO:0004497">
    <property type="term" value="F:monooxygenase activity"/>
    <property type="evidence" value="ECO:0007669"/>
    <property type="project" value="UniProtKB-KW"/>
</dbReference>
<evidence type="ECO:0000256" key="10">
    <source>
        <dbReference type="RuleBase" id="RU000461"/>
    </source>
</evidence>
<dbReference type="InterPro" id="IPR036396">
    <property type="entry name" value="Cyt_P450_sf"/>
</dbReference>
<gene>
    <name evidence="11" type="primary">Cyp4c3</name>
    <name evidence="11" type="ORF">NPIL_33151</name>
</gene>
<feature type="binding site" description="axial binding residue" evidence="9">
    <location>
        <position position="221"/>
    </location>
    <ligand>
        <name>heme</name>
        <dbReference type="ChEBI" id="CHEBI:30413"/>
    </ligand>
    <ligandPart>
        <name>Fe</name>
        <dbReference type="ChEBI" id="CHEBI:18248"/>
    </ligandPart>
</feature>
<evidence type="ECO:0000256" key="5">
    <source>
        <dbReference type="ARBA" id="ARBA00022824"/>
    </source>
</evidence>
<protein>
    <submittedName>
        <fullName evidence="11">Cytochrome P450 4c3</fullName>
    </submittedName>
</protein>
<dbReference type="GO" id="GO:0005506">
    <property type="term" value="F:iron ion binding"/>
    <property type="evidence" value="ECO:0007669"/>
    <property type="project" value="InterPro"/>
</dbReference>
<comment type="subcellular location">
    <subcellularLocation>
        <location evidence="2">Endoplasmic reticulum membrane</location>
    </subcellularLocation>
</comment>